<dbReference type="GO" id="GO:1905502">
    <property type="term" value="F:acetyl-CoA binding"/>
    <property type="evidence" value="ECO:0007669"/>
    <property type="project" value="TreeGrafter"/>
</dbReference>
<proteinExistence type="predicted"/>
<gene>
    <name evidence="3" type="primary">LOC103515072</name>
</gene>
<keyword evidence="2" id="KW-1185">Reference proteome</keyword>
<dbReference type="PANTHER" id="PTHR13538">
    <property type="entry name" value="N-ACETYLTRANSFERASE 6"/>
    <property type="match status" value="1"/>
</dbReference>
<organism evidence="2 3">
    <name type="scientific">Diaphorina citri</name>
    <name type="common">Asian citrus psyllid</name>
    <dbReference type="NCBI Taxonomy" id="121845"/>
    <lineage>
        <taxon>Eukaryota</taxon>
        <taxon>Metazoa</taxon>
        <taxon>Ecdysozoa</taxon>
        <taxon>Arthropoda</taxon>
        <taxon>Hexapoda</taxon>
        <taxon>Insecta</taxon>
        <taxon>Pterygota</taxon>
        <taxon>Neoptera</taxon>
        <taxon>Paraneoptera</taxon>
        <taxon>Hemiptera</taxon>
        <taxon>Sternorrhyncha</taxon>
        <taxon>Psylloidea</taxon>
        <taxon>Psyllidae</taxon>
        <taxon>Diaphorininae</taxon>
        <taxon>Diaphorina</taxon>
    </lineage>
</organism>
<evidence type="ECO:0000259" key="1">
    <source>
        <dbReference type="Pfam" id="PF00583"/>
    </source>
</evidence>
<dbReference type="GO" id="GO:0005737">
    <property type="term" value="C:cytoplasm"/>
    <property type="evidence" value="ECO:0007669"/>
    <property type="project" value="TreeGrafter"/>
</dbReference>
<dbReference type="GO" id="GO:0008080">
    <property type="term" value="F:N-acetyltransferase activity"/>
    <property type="evidence" value="ECO:0007669"/>
    <property type="project" value="InterPro"/>
</dbReference>
<evidence type="ECO:0000313" key="2">
    <source>
        <dbReference type="Proteomes" id="UP000079169"/>
    </source>
</evidence>
<dbReference type="CTD" id="24142"/>
<reference evidence="3" key="1">
    <citation type="submission" date="2025-08" db="UniProtKB">
        <authorList>
            <consortium name="RefSeq"/>
        </authorList>
    </citation>
    <scope>IDENTIFICATION</scope>
</reference>
<feature type="domain" description="N-acetyltransferase" evidence="1">
    <location>
        <begin position="18"/>
        <end position="99"/>
    </location>
</feature>
<dbReference type="PaxDb" id="121845-A0A1S3DBF0"/>
<dbReference type="GeneID" id="103515072"/>
<protein>
    <submittedName>
        <fullName evidence="3">N-acetyltransferase 6</fullName>
    </submittedName>
</protein>
<dbReference type="InterPro" id="IPR000182">
    <property type="entry name" value="GNAT_dom"/>
</dbReference>
<dbReference type="PANTHER" id="PTHR13538:SF4">
    <property type="entry name" value="N-ALPHA-ACETYLTRANSFERASE 80"/>
    <property type="match status" value="1"/>
</dbReference>
<dbReference type="InterPro" id="IPR016181">
    <property type="entry name" value="Acyl_CoA_acyltransferase"/>
</dbReference>
<dbReference type="InterPro" id="IPR039840">
    <property type="entry name" value="NAA80"/>
</dbReference>
<dbReference type="STRING" id="121845.A0A1S3DBF0"/>
<evidence type="ECO:0000313" key="3">
    <source>
        <dbReference type="RefSeq" id="XP_008478214.1"/>
    </source>
</evidence>
<dbReference type="OMA" id="FLEECAC"/>
<dbReference type="Pfam" id="PF00583">
    <property type="entry name" value="Acetyltransf_1"/>
    <property type="match status" value="1"/>
</dbReference>
<accession>A0A1S3DBF0</accession>
<name>A0A1S3DBF0_DIACI</name>
<dbReference type="Gene3D" id="3.40.630.30">
    <property type="match status" value="1"/>
</dbReference>
<dbReference type="KEGG" id="dci:103515072"/>
<dbReference type="Proteomes" id="UP000079169">
    <property type="component" value="Unplaced"/>
</dbReference>
<dbReference type="AlphaFoldDB" id="A0A1S3DBF0"/>
<dbReference type="CDD" id="cd04301">
    <property type="entry name" value="NAT_SF"/>
    <property type="match status" value="1"/>
</dbReference>
<sequence length="106" mass="12121">MADLILLPIHYHPDYMNETCRLINREWPKSFTARYLSLSTSCDKLPTSFVLVNQKTNLVVGHAKVTAVKTIPSAVYIESVVIDKIYRGKGWGLELMKQLHSYLVIK</sequence>
<dbReference type="RefSeq" id="XP_008478214.1">
    <property type="nucleotide sequence ID" value="XM_008479992.3"/>
</dbReference>
<dbReference type="SUPFAM" id="SSF55729">
    <property type="entry name" value="Acyl-CoA N-acyltransferases (Nat)"/>
    <property type="match status" value="1"/>
</dbReference>